<dbReference type="Pfam" id="PF13306">
    <property type="entry name" value="LRR_5"/>
    <property type="match status" value="2"/>
</dbReference>
<organism evidence="1 2">
    <name type="scientific">Tritrichomonas musculus</name>
    <dbReference type="NCBI Taxonomy" id="1915356"/>
    <lineage>
        <taxon>Eukaryota</taxon>
        <taxon>Metamonada</taxon>
        <taxon>Parabasalia</taxon>
        <taxon>Tritrichomonadida</taxon>
        <taxon>Tritrichomonadidae</taxon>
        <taxon>Tritrichomonas</taxon>
    </lineage>
</organism>
<dbReference type="InterPro" id="IPR032675">
    <property type="entry name" value="LRR_dom_sf"/>
</dbReference>
<evidence type="ECO:0008006" key="3">
    <source>
        <dbReference type="Google" id="ProtNLM"/>
    </source>
</evidence>
<protein>
    <recommendedName>
        <fullName evidence="3">Surface antigen BspA-like</fullName>
    </recommendedName>
</protein>
<dbReference type="Gene3D" id="3.80.10.10">
    <property type="entry name" value="Ribonuclease Inhibitor"/>
    <property type="match status" value="3"/>
</dbReference>
<dbReference type="EMBL" id="JAPFFF010000013">
    <property type="protein sequence ID" value="KAK8871597.1"/>
    <property type="molecule type" value="Genomic_DNA"/>
</dbReference>
<accession>A0ABR2J2Z6</accession>
<dbReference type="PANTHER" id="PTHR45661">
    <property type="entry name" value="SURFACE ANTIGEN"/>
    <property type="match status" value="1"/>
</dbReference>
<reference evidence="1 2" key="1">
    <citation type="submission" date="2024-04" db="EMBL/GenBank/DDBJ databases">
        <title>Tritrichomonas musculus Genome.</title>
        <authorList>
            <person name="Alves-Ferreira E."/>
            <person name="Grigg M."/>
            <person name="Lorenzi H."/>
            <person name="Galac M."/>
        </authorList>
    </citation>
    <scope>NUCLEOTIDE SEQUENCE [LARGE SCALE GENOMIC DNA]</scope>
    <source>
        <strain evidence="1 2">EAF2021</strain>
    </source>
</reference>
<comment type="caution">
    <text evidence="1">The sequence shown here is derived from an EMBL/GenBank/DDBJ whole genome shotgun (WGS) entry which is preliminary data.</text>
</comment>
<dbReference type="InterPro" id="IPR053139">
    <property type="entry name" value="Surface_bspA-like"/>
</dbReference>
<dbReference type="SUPFAM" id="SSF52058">
    <property type="entry name" value="L domain-like"/>
    <property type="match status" value="2"/>
</dbReference>
<gene>
    <name evidence="1" type="ORF">M9Y10_007331</name>
</gene>
<dbReference type="InterPro" id="IPR026906">
    <property type="entry name" value="LRR_5"/>
</dbReference>
<sequence>MIPATVQTIKEKSFEGCTSLSLITIPSSVTTIGDFSFSECTSLFRIDIPSSIQSIGSFCFKSCISLKKIILPSSITSISSNCFSACCSLSQFTIPTSIKIIENGAFEGCSSLTQIEIPYSVNQIGHNCFDGCTKLEKFSIDPYCTNFYNDIFEEKPALKYLIITNVNKLPDLNKDKRTIFSSSNINSTLFNEIPGNAQNLIMILVNKMKLNQDNQNCKYIHKLLAYLNDKYPNNNISYIYIKNENGQETIQIKSSSIQLFKGDIDLLNYIQNFPAIEFEIQYPLDDFDDLFLYVKNLKESLHNKLKICVFITGIESTDFHFSNNEYIDSVILDSTIKEIFSFDDKGSFEGCKSLTQIVIPSSVISIGDSAFYECSSLTQITLPSSVIAIGKSTFCECSSLIQIIIPSSVRSIGGGAFLWMHFIDTNHNSIFNNFN</sequence>
<evidence type="ECO:0000313" key="1">
    <source>
        <dbReference type="EMBL" id="KAK8871597.1"/>
    </source>
</evidence>
<keyword evidence="2" id="KW-1185">Reference proteome</keyword>
<proteinExistence type="predicted"/>
<dbReference type="PANTHER" id="PTHR45661:SF3">
    <property type="entry name" value="IG-LIKE DOMAIN-CONTAINING PROTEIN"/>
    <property type="match status" value="1"/>
</dbReference>
<dbReference type="Proteomes" id="UP001470230">
    <property type="component" value="Unassembled WGS sequence"/>
</dbReference>
<evidence type="ECO:0000313" key="2">
    <source>
        <dbReference type="Proteomes" id="UP001470230"/>
    </source>
</evidence>
<name>A0ABR2J2Z6_9EUKA</name>